<reference evidence="2 3" key="1">
    <citation type="journal article" date="2015" name="Proc. Natl. Acad. Sci. U.S.A.">
        <title>The resurrection genome of Boea hygrometrica: A blueprint for survival of dehydration.</title>
        <authorList>
            <person name="Xiao L."/>
            <person name="Yang G."/>
            <person name="Zhang L."/>
            <person name="Yang X."/>
            <person name="Zhao S."/>
            <person name="Ji Z."/>
            <person name="Zhou Q."/>
            <person name="Hu M."/>
            <person name="Wang Y."/>
            <person name="Chen M."/>
            <person name="Xu Y."/>
            <person name="Jin H."/>
            <person name="Xiao X."/>
            <person name="Hu G."/>
            <person name="Bao F."/>
            <person name="Hu Y."/>
            <person name="Wan P."/>
            <person name="Li L."/>
            <person name="Deng X."/>
            <person name="Kuang T."/>
            <person name="Xiang C."/>
            <person name="Zhu J.K."/>
            <person name="Oliver M.J."/>
            <person name="He Y."/>
        </authorList>
    </citation>
    <scope>NUCLEOTIDE SEQUENCE [LARGE SCALE GENOMIC DNA]</scope>
    <source>
        <strain evidence="3">cv. XS01</strain>
    </source>
</reference>
<feature type="region of interest" description="Disordered" evidence="1">
    <location>
        <begin position="741"/>
        <end position="804"/>
    </location>
</feature>
<accession>A0A2Z7ANJ2</accession>
<feature type="region of interest" description="Disordered" evidence="1">
    <location>
        <begin position="115"/>
        <end position="153"/>
    </location>
</feature>
<name>A0A2Z7ANJ2_9LAMI</name>
<feature type="compositionally biased region" description="Basic and acidic residues" evidence="1">
    <location>
        <begin position="783"/>
        <end position="793"/>
    </location>
</feature>
<organism evidence="2 3">
    <name type="scientific">Dorcoceras hygrometricum</name>
    <dbReference type="NCBI Taxonomy" id="472368"/>
    <lineage>
        <taxon>Eukaryota</taxon>
        <taxon>Viridiplantae</taxon>
        <taxon>Streptophyta</taxon>
        <taxon>Embryophyta</taxon>
        <taxon>Tracheophyta</taxon>
        <taxon>Spermatophyta</taxon>
        <taxon>Magnoliopsida</taxon>
        <taxon>eudicotyledons</taxon>
        <taxon>Gunneridae</taxon>
        <taxon>Pentapetalae</taxon>
        <taxon>asterids</taxon>
        <taxon>lamiids</taxon>
        <taxon>Lamiales</taxon>
        <taxon>Gesneriaceae</taxon>
        <taxon>Didymocarpoideae</taxon>
        <taxon>Trichosporeae</taxon>
        <taxon>Loxocarpinae</taxon>
        <taxon>Dorcoceras</taxon>
    </lineage>
</organism>
<evidence type="ECO:0000313" key="2">
    <source>
        <dbReference type="EMBL" id="KZV20837.1"/>
    </source>
</evidence>
<gene>
    <name evidence="2" type="ORF">F511_41033</name>
</gene>
<dbReference type="GO" id="GO:0016853">
    <property type="term" value="F:isomerase activity"/>
    <property type="evidence" value="ECO:0007669"/>
    <property type="project" value="UniProtKB-KW"/>
</dbReference>
<keyword evidence="2" id="KW-0413">Isomerase</keyword>
<evidence type="ECO:0000256" key="1">
    <source>
        <dbReference type="SAM" id="MobiDB-lite"/>
    </source>
</evidence>
<keyword evidence="3" id="KW-1185">Reference proteome</keyword>
<feature type="region of interest" description="Disordered" evidence="1">
    <location>
        <begin position="170"/>
        <end position="192"/>
    </location>
</feature>
<dbReference type="Proteomes" id="UP000250235">
    <property type="component" value="Unassembled WGS sequence"/>
</dbReference>
<evidence type="ECO:0000313" key="3">
    <source>
        <dbReference type="Proteomes" id="UP000250235"/>
    </source>
</evidence>
<proteinExistence type="predicted"/>
<protein>
    <submittedName>
        <fullName evidence="2">DNA topoisomerase III alpha (ISS)</fullName>
    </submittedName>
</protein>
<dbReference type="AlphaFoldDB" id="A0A2Z7ANJ2"/>
<dbReference type="EMBL" id="KV015120">
    <property type="protein sequence ID" value="KZV20837.1"/>
    <property type="molecule type" value="Genomic_DNA"/>
</dbReference>
<sequence length="804" mass="89209">MKIQYRILSDILVKTLYVKAGSFDAVTHDRFMLMTAITFDVKVNWSSLLFGVLQDMVTPGSRQAKGFAIQICVLLKNVPGLVLGESSAFPASRVLTEKTVHMYVTINEKVGMEESADAPRVNKTPAKKTVSTKRPVGDGEEAPVVKKKRTTKGKPVVIAQDAVPLQIIKATTDAPTEQPPAPKRKSQKGKRRLILEGDDEIVDSAPEQPADDSVHDAIVVEPVAEQPAIAPVVEDTTDDPDAIIEQVLGQLDSVTTTDSEDQPAGTDAETIPWFDLPFVLATRDSERLFETTSDSEDDMDPDVGTQALPELQIDADDSRADATINSFISDPDEEMEPVVEEQSADEAMSLEDILMSIPVEVPLPSAGVEITKITMGKEIKIPGVDERTWYLASLPQIQVDVKGKELLVEKDPVKGNPVKEQILLILADIECLVKILEKVIDEEGLVLTWAEAESTGVALNRKRYILLKYREMLLRKFLEARRINFAPGDGSSTVDLKILDQLSDIHSFVLEELKKETQAHSIMWKKTCCSKFFEGRPRDRGSVIARTNTNTPSRCWIRTMLFVDGVWAVEPRADHWVKIPRPVVQNEVPRQRSYDDTLPPISLSARLDESQSDILSKLHTIEKGLRDSLQQQEEAFRTLIQGARQEGRTIDDVQTLRFNEFRKGVLAHSASVTADLMDIKKAVRELNAKVDAVSTRLDDVNKGVEATKEAISHQLLDFQAQAQANQNILTGQLSELVNYINRGGNDKKGEGSSRGPQPPPDDQNRDSGNAGGDTARSIVERLISADRERERSRGNRSGSYKRRY</sequence>
<feature type="compositionally biased region" description="Basic residues" evidence="1">
    <location>
        <begin position="182"/>
        <end position="192"/>
    </location>
</feature>